<accession>A0ABV2M3S5</accession>
<feature type="transmembrane region" description="Helical" evidence="1">
    <location>
        <begin position="173"/>
        <end position="191"/>
    </location>
</feature>
<dbReference type="Pfam" id="PF09586">
    <property type="entry name" value="YfhO"/>
    <property type="match status" value="1"/>
</dbReference>
<comment type="caution">
    <text evidence="2">The sequence shown here is derived from an EMBL/GenBank/DDBJ whole genome shotgun (WGS) entry which is preliminary data.</text>
</comment>
<name>A0ABV2M3S5_9FIRM</name>
<evidence type="ECO:0000256" key="1">
    <source>
        <dbReference type="SAM" id="Phobius"/>
    </source>
</evidence>
<feature type="transmembrane region" description="Helical" evidence="1">
    <location>
        <begin position="62"/>
        <end position="80"/>
    </location>
</feature>
<feature type="transmembrane region" description="Helical" evidence="1">
    <location>
        <begin position="86"/>
        <end position="103"/>
    </location>
</feature>
<evidence type="ECO:0000313" key="3">
    <source>
        <dbReference type="Proteomes" id="UP001549106"/>
    </source>
</evidence>
<proteinExistence type="predicted"/>
<dbReference type="PANTHER" id="PTHR38454:SF1">
    <property type="entry name" value="INTEGRAL MEMBRANE PROTEIN"/>
    <property type="match status" value="1"/>
</dbReference>
<organism evidence="2 3">
    <name type="scientific">Blautia caecimuris</name>
    <dbReference type="NCBI Taxonomy" id="1796615"/>
    <lineage>
        <taxon>Bacteria</taxon>
        <taxon>Bacillati</taxon>
        <taxon>Bacillota</taxon>
        <taxon>Clostridia</taxon>
        <taxon>Lachnospirales</taxon>
        <taxon>Lachnospiraceae</taxon>
        <taxon>Blautia</taxon>
    </lineage>
</organism>
<evidence type="ECO:0000313" key="2">
    <source>
        <dbReference type="EMBL" id="MET3751118.1"/>
    </source>
</evidence>
<dbReference type="InterPro" id="IPR018580">
    <property type="entry name" value="Uncharacterised_YfhO"/>
</dbReference>
<reference evidence="2 3" key="1">
    <citation type="submission" date="2024-06" db="EMBL/GenBank/DDBJ databases">
        <title>Genomic Encyclopedia of Type Strains, Phase IV (KMG-IV): sequencing the most valuable type-strain genomes for metagenomic binning, comparative biology and taxonomic classification.</title>
        <authorList>
            <person name="Goeker M."/>
        </authorList>
    </citation>
    <scope>NUCLEOTIDE SEQUENCE [LARGE SCALE GENOMIC DNA]</scope>
    <source>
        <strain evidence="2 3">DSM 29492</strain>
    </source>
</reference>
<feature type="transmembrane region" description="Helical" evidence="1">
    <location>
        <begin position="115"/>
        <end position="138"/>
    </location>
</feature>
<keyword evidence="1" id="KW-1133">Transmembrane helix</keyword>
<dbReference type="EMBL" id="JBEPMJ010000018">
    <property type="protein sequence ID" value="MET3751118.1"/>
    <property type="molecule type" value="Genomic_DNA"/>
</dbReference>
<gene>
    <name evidence="2" type="ORF">ABID24_002374</name>
</gene>
<keyword evidence="1" id="KW-0472">Membrane</keyword>
<feature type="transmembrane region" description="Helical" evidence="1">
    <location>
        <begin position="606"/>
        <end position="625"/>
    </location>
</feature>
<protein>
    <submittedName>
        <fullName evidence="2">Membrane protein YfhO</fullName>
    </submittedName>
</protein>
<dbReference type="Proteomes" id="UP001549106">
    <property type="component" value="Unassembled WGS sequence"/>
</dbReference>
<dbReference type="PANTHER" id="PTHR38454">
    <property type="entry name" value="INTEGRAL MEMBRANE PROTEIN-RELATED"/>
    <property type="match status" value="1"/>
</dbReference>
<feature type="transmembrane region" description="Helical" evidence="1">
    <location>
        <begin position="144"/>
        <end position="161"/>
    </location>
</feature>
<sequence>MANETTVPLLYGIKYYARFFSGFISMDSPGHQTFLGYTVIAFPAVILLFATKGEKLLKTGFVLLTGFLCIPFIAHVFNGMSYVTNRWAFGYTMLVAYIVVKMYPVFLKLCIRQKIILIVFTVLELLACMAGIAGKYLVGEETKLKVMTILLFLLILFVAVLCMSKKQKNPGKIFFTFVMCMNVGCVLINALDVRTREADANRFIQQGSAQRQLENIPSAELGEFSEEKNSWRYDEEETGEIKNSTLQTGLYGTSFYFSMANPYVAEYQSSLYWNNTQEQSYRGADKRSALEILGGVKYFVTPKERKGPGAYQEKKNYVAGEKEFTIWESGKKLPFVFAYDKYIGRDEFEQLNIEQKQQALMEAVVLERDKDIGDWDKEYIVSNDAKEPETIWTSRGKIKLEENMIQVQERGATLNIQTDIQYEGEVYLIFEGLEYEDGASSGISRTKSKITINITQNKIKKKIVFNNANEFAENNGKNNFLCNLEMNEPGKKEIEIKFPYTGTYRFKNIRVVVQPVEKIIKNAENLEKGVDGWVCADGNEVKASLELEEPRLVCLAVPFDKGWTAVVDGKKAELMQANIMYMALPLEEGKHEIELHYSNPFICTGAIISVIGILGAVICITGNYVKRRRK</sequence>
<keyword evidence="3" id="KW-1185">Reference proteome</keyword>
<keyword evidence="1" id="KW-0812">Transmembrane</keyword>
<feature type="transmembrane region" description="Helical" evidence="1">
    <location>
        <begin position="34"/>
        <end position="50"/>
    </location>
</feature>